<feature type="region of interest" description="Disordered" evidence="1">
    <location>
        <begin position="70"/>
        <end position="90"/>
    </location>
</feature>
<name>A0AA40AWM9_9PEZI</name>
<feature type="compositionally biased region" description="Polar residues" evidence="1">
    <location>
        <begin position="80"/>
        <end position="90"/>
    </location>
</feature>
<reference evidence="3" key="1">
    <citation type="submission" date="2023-06" db="EMBL/GenBank/DDBJ databases">
        <title>Genome-scale phylogeny and comparative genomics of the fungal order Sordariales.</title>
        <authorList>
            <consortium name="Lawrence Berkeley National Laboratory"/>
            <person name="Hensen N."/>
            <person name="Bonometti L."/>
            <person name="Westerberg I."/>
            <person name="Brannstrom I.O."/>
            <person name="Guillou S."/>
            <person name="Cros-Aarteil S."/>
            <person name="Calhoun S."/>
            <person name="Haridas S."/>
            <person name="Kuo A."/>
            <person name="Mondo S."/>
            <person name="Pangilinan J."/>
            <person name="Riley R."/>
            <person name="LaButti K."/>
            <person name="Andreopoulos B."/>
            <person name="Lipzen A."/>
            <person name="Chen C."/>
            <person name="Yanf M."/>
            <person name="Daum C."/>
            <person name="Ng V."/>
            <person name="Clum A."/>
            <person name="Steindorff A."/>
            <person name="Ohm R."/>
            <person name="Martin F."/>
            <person name="Silar P."/>
            <person name="Natvig D."/>
            <person name="Lalanne C."/>
            <person name="Gautier V."/>
            <person name="Ament-velasquez S.L."/>
            <person name="Kruys A."/>
            <person name="Hutchinson M.I."/>
            <person name="Powell A.J."/>
            <person name="Barry K."/>
            <person name="Miller A.N."/>
            <person name="Grigoriev I.V."/>
            <person name="Debuchy R."/>
            <person name="Gladieux P."/>
            <person name="Thoren M.H."/>
            <person name="Johannesson H."/>
        </authorList>
    </citation>
    <scope>NUCLEOTIDE SEQUENCE</scope>
    <source>
        <strain evidence="3">SMH2392-1A</strain>
    </source>
</reference>
<proteinExistence type="predicted"/>
<dbReference type="RefSeq" id="XP_060299278.1">
    <property type="nucleotide sequence ID" value="XM_060445250.1"/>
</dbReference>
<accession>A0AA40AWM9</accession>
<dbReference type="AlphaFoldDB" id="A0AA40AWM9"/>
<feature type="chain" id="PRO_5041389238" evidence="2">
    <location>
        <begin position="25"/>
        <end position="90"/>
    </location>
</feature>
<gene>
    <name evidence="3" type="ORF">B0T26DRAFT_750633</name>
</gene>
<dbReference type="GeneID" id="85328520"/>
<organism evidence="3 4">
    <name type="scientific">Lasiosphaeria miniovina</name>
    <dbReference type="NCBI Taxonomy" id="1954250"/>
    <lineage>
        <taxon>Eukaryota</taxon>
        <taxon>Fungi</taxon>
        <taxon>Dikarya</taxon>
        <taxon>Ascomycota</taxon>
        <taxon>Pezizomycotina</taxon>
        <taxon>Sordariomycetes</taxon>
        <taxon>Sordariomycetidae</taxon>
        <taxon>Sordariales</taxon>
        <taxon>Lasiosphaeriaceae</taxon>
        <taxon>Lasiosphaeria</taxon>
    </lineage>
</organism>
<keyword evidence="4" id="KW-1185">Reference proteome</keyword>
<sequence length="90" mass="9061">MAPPIGQFLMDLLALLLLAGFVSAIGRIYSTRPLLTSAGPLPASTASGTMVGIAISTASKTKILRLSKITNPGGGARYASTASRESPGTG</sequence>
<protein>
    <submittedName>
        <fullName evidence="3">Uncharacterized protein</fullName>
    </submittedName>
</protein>
<comment type="caution">
    <text evidence="3">The sequence shown here is derived from an EMBL/GenBank/DDBJ whole genome shotgun (WGS) entry which is preliminary data.</text>
</comment>
<evidence type="ECO:0000313" key="4">
    <source>
        <dbReference type="Proteomes" id="UP001172101"/>
    </source>
</evidence>
<evidence type="ECO:0000313" key="3">
    <source>
        <dbReference type="EMBL" id="KAK0723354.1"/>
    </source>
</evidence>
<feature type="signal peptide" evidence="2">
    <location>
        <begin position="1"/>
        <end position="24"/>
    </location>
</feature>
<dbReference type="EMBL" id="JAUIRO010000003">
    <property type="protein sequence ID" value="KAK0723354.1"/>
    <property type="molecule type" value="Genomic_DNA"/>
</dbReference>
<keyword evidence="2" id="KW-0732">Signal</keyword>
<dbReference type="Proteomes" id="UP001172101">
    <property type="component" value="Unassembled WGS sequence"/>
</dbReference>
<evidence type="ECO:0000256" key="2">
    <source>
        <dbReference type="SAM" id="SignalP"/>
    </source>
</evidence>
<evidence type="ECO:0000256" key="1">
    <source>
        <dbReference type="SAM" id="MobiDB-lite"/>
    </source>
</evidence>